<feature type="compositionally biased region" description="Basic residues" evidence="1">
    <location>
        <begin position="450"/>
        <end position="459"/>
    </location>
</feature>
<feature type="region of interest" description="Disordered" evidence="1">
    <location>
        <begin position="437"/>
        <end position="459"/>
    </location>
</feature>
<feature type="region of interest" description="Disordered" evidence="1">
    <location>
        <begin position="291"/>
        <end position="364"/>
    </location>
</feature>
<sequence length="459" mass="51452">MDVESILDIPQDELKFYQPLDAPPDRFDPRFKTLRVERRGLRRWTSFEEDPAYLDKFKKLPIGFSSDWKPTVPPWARYLGSETNMVDLLKSTLILRLNIALHAASSRIAIIGTPRHFPSYGNDDNRLEGGPEGRIGPDLFVVDGDPTTRPLLRDLKAKILMFGEAKVKDSRGINDVSNLLPRTLGCYESWLAQAVQCCTDLNISLGWVQTNREVVLFHLSRIDNPQSQNHAMTTRSSNLRSLPLASLQSDPAEEPEYSSPVVRQTEDWLNFGDGDSDIPFISDSIENMRRLTPMRPSNCGPRPPTAPLKYTAFPYSPFGGKRTRETTPEEPDNSQESLLPPTPCPPPRAVPNNSSPGDSLFSPLHIATRSPSEFTEDTRGDDATHVFIKSYPLEDRNVGKRLFELIMLAKRAADLKVLHIGPWKLSHSALDALEAARRKTPSLHPSTNQKAHRASAKTS</sequence>
<protein>
    <submittedName>
        <fullName evidence="2">Uncharacterized protein</fullName>
    </submittedName>
</protein>
<evidence type="ECO:0000256" key="1">
    <source>
        <dbReference type="SAM" id="MobiDB-lite"/>
    </source>
</evidence>
<keyword evidence="3" id="KW-1185">Reference proteome</keyword>
<feature type="compositionally biased region" description="Pro residues" evidence="1">
    <location>
        <begin position="340"/>
        <end position="349"/>
    </location>
</feature>
<comment type="caution">
    <text evidence="2">The sequence shown here is derived from an EMBL/GenBank/DDBJ whole genome shotgun (WGS) entry which is preliminary data.</text>
</comment>
<name>A0A7C8MNC8_9PEZI</name>
<dbReference type="OrthoDB" id="4367324at2759"/>
<gene>
    <name evidence="2" type="ORF">GQX73_g8874</name>
</gene>
<organism evidence="2 3">
    <name type="scientific">Xylaria multiplex</name>
    <dbReference type="NCBI Taxonomy" id="323545"/>
    <lineage>
        <taxon>Eukaryota</taxon>
        <taxon>Fungi</taxon>
        <taxon>Dikarya</taxon>
        <taxon>Ascomycota</taxon>
        <taxon>Pezizomycotina</taxon>
        <taxon>Sordariomycetes</taxon>
        <taxon>Xylariomycetidae</taxon>
        <taxon>Xylariales</taxon>
        <taxon>Xylariaceae</taxon>
        <taxon>Xylaria</taxon>
    </lineage>
</organism>
<dbReference type="Proteomes" id="UP000481858">
    <property type="component" value="Unassembled WGS sequence"/>
</dbReference>
<reference evidence="2 3" key="1">
    <citation type="submission" date="2019-12" db="EMBL/GenBank/DDBJ databases">
        <title>Draft genome sequence of the ascomycete Xylaria multiplex DSM 110363.</title>
        <authorList>
            <person name="Buettner E."/>
            <person name="Kellner H."/>
        </authorList>
    </citation>
    <scope>NUCLEOTIDE SEQUENCE [LARGE SCALE GENOMIC DNA]</scope>
    <source>
        <strain evidence="2 3">DSM 110363</strain>
    </source>
</reference>
<dbReference type="AlphaFoldDB" id="A0A7C8MNC8"/>
<evidence type="ECO:0000313" key="2">
    <source>
        <dbReference type="EMBL" id="KAF2964693.1"/>
    </source>
</evidence>
<dbReference type="EMBL" id="WUBL01000140">
    <property type="protein sequence ID" value="KAF2964693.1"/>
    <property type="molecule type" value="Genomic_DNA"/>
</dbReference>
<accession>A0A7C8MNC8</accession>
<dbReference type="InParanoid" id="A0A7C8MNC8"/>
<evidence type="ECO:0000313" key="3">
    <source>
        <dbReference type="Proteomes" id="UP000481858"/>
    </source>
</evidence>
<proteinExistence type="predicted"/>